<dbReference type="Pfam" id="PF00497">
    <property type="entry name" value="SBP_bac_3"/>
    <property type="match status" value="1"/>
</dbReference>
<dbReference type="EMBL" id="CP035503">
    <property type="protein sequence ID" value="QDL37399.1"/>
    <property type="molecule type" value="Genomic_DNA"/>
</dbReference>
<evidence type="ECO:0000256" key="1">
    <source>
        <dbReference type="ARBA" id="ARBA00022729"/>
    </source>
</evidence>
<evidence type="ECO:0000313" key="4">
    <source>
        <dbReference type="EMBL" id="QDL37399.1"/>
    </source>
</evidence>
<dbReference type="AlphaFoldDB" id="A0A515DAG8"/>
<feature type="chain" id="PRO_5022198037" evidence="2">
    <location>
        <begin position="37"/>
        <end position="287"/>
    </location>
</feature>
<dbReference type="CDD" id="cd01004">
    <property type="entry name" value="PBP2_MidA_like"/>
    <property type="match status" value="1"/>
</dbReference>
<sequence length="287" mass="30169">MASETTGASMQSVRKLTLFAALPAVWLATAFSPALAADEIAAGSITNSPPMISYASDGTTLQGAIVDLAAAMSKQLGKTISFKAIPFSGLLPAMQAKHIDITFTMMNDTPEREKVVDFVDFFNLGTMLLVKKGNPEHIESLETMCGKTVSTVQGSTQILLVNEMSAKCGTAGKPEIANLQYAQPSDARLQVQTGRVAAFLGNSPVMVYLARTAGDGKVFDVVPGHEYQPVPLGVAVSKTNQPLRDALQKALNALIADGSYRKILEKHGVEGGAVTSATINGGANLKL</sequence>
<evidence type="ECO:0000313" key="5">
    <source>
        <dbReference type="Proteomes" id="UP000316798"/>
    </source>
</evidence>
<dbReference type="SMART" id="SM00062">
    <property type="entry name" value="PBPb"/>
    <property type="match status" value="1"/>
</dbReference>
<dbReference type="OrthoDB" id="368476at2"/>
<proteinExistence type="predicted"/>
<dbReference type="SUPFAM" id="SSF53850">
    <property type="entry name" value="Periplasmic binding protein-like II"/>
    <property type="match status" value="1"/>
</dbReference>
<feature type="signal peptide" evidence="2">
    <location>
        <begin position="1"/>
        <end position="36"/>
    </location>
</feature>
<keyword evidence="5" id="KW-1185">Reference proteome</keyword>
<evidence type="ECO:0000259" key="3">
    <source>
        <dbReference type="SMART" id="SM00062"/>
    </source>
</evidence>
<dbReference type="Gene3D" id="3.40.190.10">
    <property type="entry name" value="Periplasmic binding protein-like II"/>
    <property type="match status" value="2"/>
</dbReference>
<dbReference type="PANTHER" id="PTHR35936">
    <property type="entry name" value="MEMBRANE-BOUND LYTIC MUREIN TRANSGLYCOSYLASE F"/>
    <property type="match status" value="1"/>
</dbReference>
<evidence type="ECO:0000256" key="2">
    <source>
        <dbReference type="SAM" id="SignalP"/>
    </source>
</evidence>
<dbReference type="KEGG" id="rhf:EUB48_09030"/>
<dbReference type="InterPro" id="IPR001638">
    <property type="entry name" value="Solute-binding_3/MltF_N"/>
</dbReference>
<name>A0A515DAG8_9BURK</name>
<gene>
    <name evidence="4" type="ORF">EUB48_09030</name>
</gene>
<organism evidence="4 5">
    <name type="scientific">Rhodoferax sediminis</name>
    <dbReference type="NCBI Taxonomy" id="2509614"/>
    <lineage>
        <taxon>Bacteria</taxon>
        <taxon>Pseudomonadati</taxon>
        <taxon>Pseudomonadota</taxon>
        <taxon>Betaproteobacteria</taxon>
        <taxon>Burkholderiales</taxon>
        <taxon>Comamonadaceae</taxon>
        <taxon>Rhodoferax</taxon>
    </lineage>
</organism>
<dbReference type="PANTHER" id="PTHR35936:SF17">
    <property type="entry name" value="ARGININE-BINDING EXTRACELLULAR PROTEIN ARTP"/>
    <property type="match status" value="1"/>
</dbReference>
<feature type="domain" description="Solute-binding protein family 3/N-terminal" evidence="3">
    <location>
        <begin position="39"/>
        <end position="271"/>
    </location>
</feature>
<keyword evidence="1 2" id="KW-0732">Signal</keyword>
<reference evidence="4 5" key="1">
    <citation type="submission" date="2019-01" db="EMBL/GenBank/DDBJ databases">
        <title>Genomic insights into a novel species Rhodoferax sp.</title>
        <authorList>
            <person name="Jin L."/>
        </authorList>
    </citation>
    <scope>NUCLEOTIDE SEQUENCE [LARGE SCALE GENOMIC DNA]</scope>
    <source>
        <strain evidence="4 5">CHu59-6-5</strain>
    </source>
</reference>
<dbReference type="Proteomes" id="UP000316798">
    <property type="component" value="Chromosome"/>
</dbReference>
<accession>A0A515DAG8</accession>
<protein>
    <submittedName>
        <fullName evidence="4">ABC transporter substrate-binding protein</fullName>
    </submittedName>
</protein>